<sequence>MSSLRNVVNRRAHKERAQPHARKKFGLLEKHKDYVERAQAFHKKEDTLRKLKEKVAFRNPDEFHFKMIKTRTVDGVHKLE</sequence>
<evidence type="ECO:0008006" key="8">
    <source>
        <dbReference type="Google" id="ProtNLM"/>
    </source>
</evidence>
<organism evidence="6 7">
    <name type="scientific">Quercus rubra</name>
    <name type="common">Northern red oak</name>
    <name type="synonym">Quercus borealis</name>
    <dbReference type="NCBI Taxonomy" id="3512"/>
    <lineage>
        <taxon>Eukaryota</taxon>
        <taxon>Viridiplantae</taxon>
        <taxon>Streptophyta</taxon>
        <taxon>Embryophyta</taxon>
        <taxon>Tracheophyta</taxon>
        <taxon>Spermatophyta</taxon>
        <taxon>Magnoliopsida</taxon>
        <taxon>eudicotyledons</taxon>
        <taxon>Gunneridae</taxon>
        <taxon>Pentapetalae</taxon>
        <taxon>rosids</taxon>
        <taxon>fabids</taxon>
        <taxon>Fagales</taxon>
        <taxon>Fagaceae</taxon>
        <taxon>Quercus</taxon>
    </lineage>
</organism>
<gene>
    <name evidence="6" type="ORF">RGQ29_008143</name>
</gene>
<evidence type="ECO:0000256" key="2">
    <source>
        <dbReference type="ARBA" id="ARBA00008105"/>
    </source>
</evidence>
<comment type="caution">
    <text evidence="6">The sequence shown here is derived from an EMBL/GenBank/DDBJ whole genome shotgun (WGS) entry which is preliminary data.</text>
</comment>
<keyword evidence="3" id="KW-0698">rRNA processing</keyword>
<comment type="subcellular location">
    <subcellularLocation>
        <location evidence="1">Nucleus</location>
        <location evidence="1">Nucleolus</location>
    </subcellularLocation>
</comment>
<proteinExistence type="inferred from homology"/>
<evidence type="ECO:0000256" key="1">
    <source>
        <dbReference type="ARBA" id="ARBA00004604"/>
    </source>
</evidence>
<accession>A0AAN7I8B3</accession>
<evidence type="ECO:0000313" key="7">
    <source>
        <dbReference type="Proteomes" id="UP001324115"/>
    </source>
</evidence>
<feature type="region of interest" description="Disordered" evidence="5">
    <location>
        <begin position="1"/>
        <end position="22"/>
    </location>
</feature>
<evidence type="ECO:0000256" key="4">
    <source>
        <dbReference type="ARBA" id="ARBA00023242"/>
    </source>
</evidence>
<protein>
    <recommendedName>
        <fullName evidence="8">U3 small nucleolar RNA-associated protein 11</fullName>
    </recommendedName>
</protein>
<name>A0AAN7I8B3_QUERU</name>
<keyword evidence="7" id="KW-1185">Reference proteome</keyword>
<dbReference type="PANTHER" id="PTHR12838:SF0">
    <property type="entry name" value="U3 SMALL NUCLEOLAR RNA-ASSOCIATED PROTEIN 11-RELATED"/>
    <property type="match status" value="1"/>
</dbReference>
<dbReference type="GO" id="GO:0032040">
    <property type="term" value="C:small-subunit processome"/>
    <property type="evidence" value="ECO:0007669"/>
    <property type="project" value="InterPro"/>
</dbReference>
<dbReference type="Proteomes" id="UP001324115">
    <property type="component" value="Unassembled WGS sequence"/>
</dbReference>
<evidence type="ECO:0000256" key="3">
    <source>
        <dbReference type="ARBA" id="ARBA00022552"/>
    </source>
</evidence>
<dbReference type="Pfam" id="PF03998">
    <property type="entry name" value="Utp11"/>
    <property type="match status" value="1"/>
</dbReference>
<dbReference type="PANTHER" id="PTHR12838">
    <property type="entry name" value="U3 SMALL NUCLEOLAR RNA-ASSOCIATED PROTEIN 11"/>
    <property type="match status" value="1"/>
</dbReference>
<keyword evidence="4" id="KW-0539">Nucleus</keyword>
<feature type="compositionally biased region" description="Basic residues" evidence="5">
    <location>
        <begin position="8"/>
        <end position="22"/>
    </location>
</feature>
<evidence type="ECO:0000256" key="5">
    <source>
        <dbReference type="SAM" id="MobiDB-lite"/>
    </source>
</evidence>
<comment type="similarity">
    <text evidence="2">Belongs to the UTP11 family.</text>
</comment>
<dbReference type="InterPro" id="IPR007144">
    <property type="entry name" value="SSU_processome_Utp11"/>
</dbReference>
<dbReference type="AlphaFoldDB" id="A0AAN7I8B3"/>
<dbReference type="GO" id="GO:0006364">
    <property type="term" value="P:rRNA processing"/>
    <property type="evidence" value="ECO:0007669"/>
    <property type="project" value="UniProtKB-KW"/>
</dbReference>
<evidence type="ECO:0000313" key="6">
    <source>
        <dbReference type="EMBL" id="KAK4558748.1"/>
    </source>
</evidence>
<reference evidence="6 7" key="1">
    <citation type="journal article" date="2023" name="G3 (Bethesda)">
        <title>A haplotype-resolved chromosome-scale genome for Quercus rubra L. provides insights into the genetics of adaptive traits for red oak species.</title>
        <authorList>
            <person name="Kapoor B."/>
            <person name="Jenkins J."/>
            <person name="Schmutz J."/>
            <person name="Zhebentyayeva T."/>
            <person name="Kuelheim C."/>
            <person name="Coggeshall M."/>
            <person name="Heim C."/>
            <person name="Lasky J.R."/>
            <person name="Leites L."/>
            <person name="Islam-Faridi N."/>
            <person name="Romero-Severson J."/>
            <person name="DeLeo V.L."/>
            <person name="Lucas S.M."/>
            <person name="Lazic D."/>
            <person name="Gailing O."/>
            <person name="Carlson J."/>
            <person name="Staton M."/>
        </authorList>
    </citation>
    <scope>NUCLEOTIDE SEQUENCE [LARGE SCALE GENOMIC DNA]</scope>
    <source>
        <strain evidence="6">Pseudo-F2</strain>
    </source>
</reference>
<dbReference type="EMBL" id="JAXUIC010000012">
    <property type="protein sequence ID" value="KAK4558748.1"/>
    <property type="molecule type" value="Genomic_DNA"/>
</dbReference>